<dbReference type="OrthoDB" id="581608at2"/>
<evidence type="ECO:0000256" key="6">
    <source>
        <dbReference type="ARBA" id="ARBA00023004"/>
    </source>
</evidence>
<comment type="caution">
    <text evidence="8">The sequence shown here is derived from an EMBL/GenBank/DDBJ whole genome shotgun (WGS) entry which is preliminary data.</text>
</comment>
<keyword evidence="9" id="KW-1185">Reference proteome</keyword>
<dbReference type="RefSeq" id="WP_087620395.1">
    <property type="nucleotide sequence ID" value="NZ_NEXX01000002.1"/>
</dbReference>
<keyword evidence="4 8" id="KW-0223">Dioxygenase</keyword>
<reference evidence="8 9" key="1">
    <citation type="submission" date="2017-05" db="EMBL/GenBank/DDBJ databases">
        <title>Acinetobacter populi ANC 5415 (= PBJ7), whole genome shotgun sequencing project.</title>
        <authorList>
            <person name="Nemec A."/>
            <person name="Radolfova-Krizova L."/>
        </authorList>
    </citation>
    <scope>NUCLEOTIDE SEQUENCE [LARGE SCALE GENOMIC DNA]</scope>
    <source>
        <strain evidence="8 9">PBJ7</strain>
    </source>
</reference>
<dbReference type="PANTHER" id="PTHR30468">
    <property type="entry name" value="ALPHA-KETOGLUTARATE-DEPENDENT SULFONATE DIOXYGENASE"/>
    <property type="match status" value="1"/>
</dbReference>
<evidence type="ECO:0000313" key="9">
    <source>
        <dbReference type="Proteomes" id="UP000196536"/>
    </source>
</evidence>
<evidence type="ECO:0000256" key="3">
    <source>
        <dbReference type="ARBA" id="ARBA00022723"/>
    </source>
</evidence>
<dbReference type="Proteomes" id="UP000196536">
    <property type="component" value="Unassembled WGS sequence"/>
</dbReference>
<evidence type="ECO:0000256" key="4">
    <source>
        <dbReference type="ARBA" id="ARBA00022964"/>
    </source>
</evidence>
<organism evidence="8 9">
    <name type="scientific">Acinetobacter populi</name>
    <dbReference type="NCBI Taxonomy" id="1582270"/>
    <lineage>
        <taxon>Bacteria</taxon>
        <taxon>Pseudomonadati</taxon>
        <taxon>Pseudomonadota</taxon>
        <taxon>Gammaproteobacteria</taxon>
        <taxon>Moraxellales</taxon>
        <taxon>Moraxellaceae</taxon>
        <taxon>Acinetobacter</taxon>
    </lineage>
</organism>
<sequence length="317" mass="35750">MAEILEQIEHKLKISPITPRIGAVIEGVSLSGDLESAISDQIYQALLQYKVIFFRNQTQLDDQEQERFATLLGEPVRHPTVPVAAESNYIFELDSRSGGRADVWHTDVTFIDAYPKLSILRAVVVPEVGGDTTWANTETAYEELPSSLKDLANQLRAIHTNDFDYGGYKPNADQKTLQKHKEIFVSTHYETEHSVVRIHPETGKPSLVLGQFFKRFVGLSARESSRIFDIFQERITKPENTVRWKWQAGDIAIWDNRATQHLAVNDYGDAYRLMRRVTLAGDVPKGIDGQTSITLIPEGLSTDELQQQKVNAVLNSN</sequence>
<dbReference type="GO" id="GO:0046872">
    <property type="term" value="F:metal ion binding"/>
    <property type="evidence" value="ECO:0007669"/>
    <property type="project" value="UniProtKB-KW"/>
</dbReference>
<keyword evidence="6" id="KW-0408">Iron</keyword>
<dbReference type="FunFam" id="3.60.130.10:FF:000002">
    <property type="entry name" value="Alpha-ketoglutarate-dependent taurine dioxygenase"/>
    <property type="match status" value="1"/>
</dbReference>
<accession>A0A1Z9Z092</accession>
<feature type="domain" description="TauD/TfdA-like" evidence="7">
    <location>
        <begin position="14"/>
        <end position="278"/>
    </location>
</feature>
<keyword evidence="5" id="KW-0560">Oxidoreductase</keyword>
<dbReference type="InterPro" id="IPR042098">
    <property type="entry name" value="TauD-like_sf"/>
</dbReference>
<dbReference type="GO" id="GO:0016706">
    <property type="term" value="F:2-oxoglutarate-dependent dioxygenase activity"/>
    <property type="evidence" value="ECO:0007669"/>
    <property type="project" value="TreeGrafter"/>
</dbReference>
<dbReference type="Gene3D" id="3.60.130.10">
    <property type="entry name" value="Clavaminate synthase-like"/>
    <property type="match status" value="1"/>
</dbReference>
<dbReference type="PANTHER" id="PTHR30468:SF5">
    <property type="entry name" value="ALPHA-KETOGLUTARATE-DEPENDENT SULFATE ESTER DIOXYGENASE"/>
    <property type="match status" value="1"/>
</dbReference>
<name>A0A1Z9Z092_9GAMM</name>
<gene>
    <name evidence="8" type="ORF">CAP51_09010</name>
</gene>
<dbReference type="InterPro" id="IPR051323">
    <property type="entry name" value="AtsK-like"/>
</dbReference>
<dbReference type="GO" id="GO:0005737">
    <property type="term" value="C:cytoplasm"/>
    <property type="evidence" value="ECO:0007669"/>
    <property type="project" value="TreeGrafter"/>
</dbReference>
<keyword evidence="3" id="KW-0479">Metal-binding</keyword>
<protein>
    <submittedName>
        <fullName evidence="8">Taurine dioxygenase</fullName>
    </submittedName>
</protein>
<evidence type="ECO:0000313" key="8">
    <source>
        <dbReference type="EMBL" id="OUY07852.1"/>
    </source>
</evidence>
<dbReference type="AlphaFoldDB" id="A0A1Z9Z092"/>
<dbReference type="Pfam" id="PF02668">
    <property type="entry name" value="TauD"/>
    <property type="match status" value="1"/>
</dbReference>
<evidence type="ECO:0000256" key="1">
    <source>
        <dbReference type="ARBA" id="ARBA00001954"/>
    </source>
</evidence>
<dbReference type="SUPFAM" id="SSF51197">
    <property type="entry name" value="Clavaminate synthase-like"/>
    <property type="match status" value="1"/>
</dbReference>
<comment type="similarity">
    <text evidence="2">Belongs to the TfdA dioxygenase family.</text>
</comment>
<evidence type="ECO:0000259" key="7">
    <source>
        <dbReference type="Pfam" id="PF02668"/>
    </source>
</evidence>
<evidence type="ECO:0000256" key="5">
    <source>
        <dbReference type="ARBA" id="ARBA00023002"/>
    </source>
</evidence>
<dbReference type="EMBL" id="NEXX01000002">
    <property type="protein sequence ID" value="OUY07852.1"/>
    <property type="molecule type" value="Genomic_DNA"/>
</dbReference>
<proteinExistence type="inferred from homology"/>
<evidence type="ECO:0000256" key="2">
    <source>
        <dbReference type="ARBA" id="ARBA00005896"/>
    </source>
</evidence>
<dbReference type="InterPro" id="IPR003819">
    <property type="entry name" value="TauD/TfdA-like"/>
</dbReference>
<comment type="cofactor">
    <cofactor evidence="1">
        <name>Fe(2+)</name>
        <dbReference type="ChEBI" id="CHEBI:29033"/>
    </cofactor>
</comment>